<feature type="domain" description="PLD phosphodiesterase" evidence="7">
    <location>
        <begin position="243"/>
        <end position="270"/>
    </location>
</feature>
<dbReference type="SMART" id="SM00155">
    <property type="entry name" value="PLDc"/>
    <property type="match status" value="2"/>
</dbReference>
<gene>
    <name evidence="8" type="primary">cls</name>
    <name evidence="8" type="ORF">MOVI_2690</name>
</gene>
<dbReference type="STRING" id="1188239.MOVI_2690"/>
<dbReference type="CDD" id="cd09112">
    <property type="entry name" value="PLDc_CLS_2"/>
    <property type="match status" value="1"/>
</dbReference>
<evidence type="ECO:0000256" key="4">
    <source>
        <dbReference type="ARBA" id="ARBA00022989"/>
    </source>
</evidence>
<dbReference type="GO" id="GO:0030572">
    <property type="term" value="F:phosphatidyltransferase activity"/>
    <property type="evidence" value="ECO:0007669"/>
    <property type="project" value="UniProtKB-ARBA"/>
</dbReference>
<evidence type="ECO:0000313" key="8">
    <source>
        <dbReference type="EMBL" id="EXU61226.1"/>
    </source>
</evidence>
<dbReference type="GO" id="GO:0005886">
    <property type="term" value="C:plasma membrane"/>
    <property type="evidence" value="ECO:0007669"/>
    <property type="project" value="UniProtKB-SubCell"/>
</dbReference>
<evidence type="ECO:0000256" key="2">
    <source>
        <dbReference type="ARBA" id="ARBA00022475"/>
    </source>
</evidence>
<organism evidence="8 9">
    <name type="scientific">Mesomycoplasma ovipneumoniae 14811</name>
    <dbReference type="NCBI Taxonomy" id="1188239"/>
    <lineage>
        <taxon>Bacteria</taxon>
        <taxon>Bacillati</taxon>
        <taxon>Mycoplasmatota</taxon>
        <taxon>Mycoplasmoidales</taxon>
        <taxon>Metamycoplasmataceae</taxon>
        <taxon>Mesomycoplasma</taxon>
    </lineage>
</organism>
<keyword evidence="5 6" id="KW-0472">Membrane</keyword>
<keyword evidence="3 6" id="KW-0812">Transmembrane</keyword>
<dbReference type="GO" id="GO:0032049">
    <property type="term" value="P:cardiolipin biosynthetic process"/>
    <property type="evidence" value="ECO:0007669"/>
    <property type="project" value="UniProtKB-ARBA"/>
</dbReference>
<evidence type="ECO:0000256" key="1">
    <source>
        <dbReference type="ARBA" id="ARBA00004651"/>
    </source>
</evidence>
<evidence type="ECO:0000259" key="7">
    <source>
        <dbReference type="PROSITE" id="PS50035"/>
    </source>
</evidence>
<feature type="transmembrane region" description="Helical" evidence="6">
    <location>
        <begin position="71"/>
        <end position="89"/>
    </location>
</feature>
<dbReference type="PANTHER" id="PTHR21248">
    <property type="entry name" value="CARDIOLIPIN SYNTHASE"/>
    <property type="match status" value="1"/>
</dbReference>
<dbReference type="Proteomes" id="UP000020977">
    <property type="component" value="Unassembled WGS sequence"/>
</dbReference>
<dbReference type="InterPro" id="IPR027379">
    <property type="entry name" value="CLS_N"/>
</dbReference>
<accession>A0A014KW58</accession>
<dbReference type="InterPro" id="IPR025202">
    <property type="entry name" value="PLD-like_dom"/>
</dbReference>
<dbReference type="PANTHER" id="PTHR21248:SF22">
    <property type="entry name" value="PHOSPHOLIPASE D"/>
    <property type="match status" value="1"/>
</dbReference>
<protein>
    <submittedName>
        <fullName evidence="8">Cardiolipin synthetase</fullName>
    </submittedName>
</protein>
<dbReference type="PATRIC" id="fig|1188239.3.peg.645"/>
<dbReference type="Pfam" id="PF13091">
    <property type="entry name" value="PLDc_2"/>
    <property type="match status" value="2"/>
</dbReference>
<evidence type="ECO:0000256" key="3">
    <source>
        <dbReference type="ARBA" id="ARBA00022692"/>
    </source>
</evidence>
<dbReference type="Pfam" id="PF13396">
    <property type="entry name" value="PLDc_N"/>
    <property type="match status" value="1"/>
</dbReference>
<dbReference type="SUPFAM" id="SSF56024">
    <property type="entry name" value="Phospholipase D/nuclease"/>
    <property type="match status" value="2"/>
</dbReference>
<dbReference type="PROSITE" id="PS50035">
    <property type="entry name" value="PLD"/>
    <property type="match status" value="2"/>
</dbReference>
<dbReference type="CDD" id="cd09110">
    <property type="entry name" value="PLDc_CLS_1"/>
    <property type="match status" value="1"/>
</dbReference>
<reference evidence="8 9" key="1">
    <citation type="submission" date="2014-03" db="EMBL/GenBank/DDBJ databases">
        <title>Genome sequence of Mycoplasma ovipneumoniae strain 14811.</title>
        <authorList>
            <person name="Sirand-Pugnet P."/>
            <person name="Breton M."/>
            <person name="Dordet-Frisoni E."/>
            <person name="Baranowski E."/>
            <person name="Barre A."/>
            <person name="Couture C."/>
            <person name="Dupuy V."/>
            <person name="Gaurivaud P."/>
            <person name="Jacob D."/>
            <person name="Lemaitre C."/>
            <person name="Manso-Silvan L."/>
            <person name="Nikolski M."/>
            <person name="Nouvel L.-X."/>
            <person name="Poumarat F."/>
            <person name="Tardy F."/>
            <person name="Thebault P."/>
            <person name="Theil S."/>
            <person name="Citti C."/>
            <person name="Thiaucourt F."/>
            <person name="Blanchard A."/>
        </authorList>
    </citation>
    <scope>NUCLEOTIDE SEQUENCE [LARGE SCALE GENOMIC DNA]</scope>
    <source>
        <strain evidence="8 9">14811</strain>
    </source>
</reference>
<feature type="transmembrane region" description="Helical" evidence="6">
    <location>
        <begin position="38"/>
        <end position="59"/>
    </location>
</feature>
<dbReference type="Gene3D" id="3.30.870.10">
    <property type="entry name" value="Endonuclease Chain A"/>
    <property type="match status" value="2"/>
</dbReference>
<proteinExistence type="predicted"/>
<dbReference type="AlphaFoldDB" id="A0A014KW58"/>
<name>A0A014KW58_9BACT</name>
<dbReference type="InterPro" id="IPR001736">
    <property type="entry name" value="PLipase_D/transphosphatidylase"/>
</dbReference>
<comment type="caution">
    <text evidence="8">The sequence shown here is derived from an EMBL/GenBank/DDBJ whole genome shotgun (WGS) entry which is preliminary data.</text>
</comment>
<keyword evidence="4 6" id="KW-1133">Transmembrane helix</keyword>
<sequence>MFKRAKWIFYYFFLLIFLAGFSGTIYIIYVFLSRNLDWIAILTFVSVYSSTSLFNLFILLQRRRHEAKISWLIACSILPIIGPIAYIFLGRKYSNHQNVKHYFSQYQYFIGSSKTDEKLLEKIPKTDRDLLVYSSKYFLSPVQKFTGDLIVDGHSFFEKLFNDIQKAKKFIFIDIYIVKNDFIWKKLKRLLINKRKQGVKVKIIVDSFGTYYIKTRQWLELRSQKIEVLLFNAFKVPFISGQSFYRNHRKVFLIDGKIVYTGGNNISEEYSGFDKNYGYWMDLNLRLEGEIVETYCRNFLFHWSKWGKKNISKSEINNFCKPEENSTQSTKIKNLGVVIQNGPNLPDSLIEGFILKSIYSAKKNIKLFSPYFVPTQKIIDALKDVLLAKIEVEIFIPGRNDILLIKTFNHYFAYKLFKKGAKIYFFKEIFFHGKAIIIDDNIGMIGTSNLDARSLFFQYETNLFFKGKILNTLLNHIDLLKKQNIIVEVKEFNKISNFFKFLIFFLKTLA</sequence>
<feature type="domain" description="PLD phosphodiesterase" evidence="7">
    <location>
        <begin position="427"/>
        <end position="454"/>
    </location>
</feature>
<evidence type="ECO:0000256" key="5">
    <source>
        <dbReference type="ARBA" id="ARBA00023136"/>
    </source>
</evidence>
<dbReference type="eggNOG" id="COG1502">
    <property type="taxonomic scope" value="Bacteria"/>
</dbReference>
<evidence type="ECO:0000256" key="6">
    <source>
        <dbReference type="SAM" id="Phobius"/>
    </source>
</evidence>
<keyword evidence="2" id="KW-1003">Cell membrane</keyword>
<feature type="transmembrane region" description="Helical" evidence="6">
    <location>
        <begin position="7"/>
        <end position="32"/>
    </location>
</feature>
<comment type="subcellular location">
    <subcellularLocation>
        <location evidence="1">Cell membrane</location>
        <topology evidence="1">Multi-pass membrane protein</topology>
    </subcellularLocation>
</comment>
<dbReference type="EMBL" id="JFAD01000014">
    <property type="protein sequence ID" value="EXU61226.1"/>
    <property type="molecule type" value="Genomic_DNA"/>
</dbReference>
<evidence type="ECO:0000313" key="9">
    <source>
        <dbReference type="Proteomes" id="UP000020977"/>
    </source>
</evidence>